<dbReference type="EMBL" id="OZ026884">
    <property type="protein sequence ID" value="CAL1241404.1"/>
    <property type="molecule type" value="Genomic_DNA"/>
</dbReference>
<evidence type="ECO:0000256" key="2">
    <source>
        <dbReference type="ARBA" id="ARBA00013253"/>
    </source>
</evidence>
<evidence type="ECO:0000313" key="9">
    <source>
        <dbReference type="EMBL" id="CAL1241404.1"/>
    </source>
</evidence>
<dbReference type="NCBIfam" id="TIGR01498">
    <property type="entry name" value="folK"/>
    <property type="match status" value="1"/>
</dbReference>
<evidence type="ECO:0000256" key="1">
    <source>
        <dbReference type="ARBA" id="ARBA00005051"/>
    </source>
</evidence>
<dbReference type="PROSITE" id="PS00794">
    <property type="entry name" value="HPPK"/>
    <property type="match status" value="1"/>
</dbReference>
<comment type="pathway">
    <text evidence="1">Cofactor biosynthesis; tetrahydrofolate biosynthesis; 2-amino-4-hydroxy-6-hydroxymethyl-7,8-dihydropteridine diphosphate from 7,8-dihydroneopterin triphosphate: step 4/4.</text>
</comment>
<dbReference type="PANTHER" id="PTHR43071">
    <property type="entry name" value="2-AMINO-4-HYDROXY-6-HYDROXYMETHYLDIHYDROPTERIDINE PYROPHOSPHOKINASE"/>
    <property type="match status" value="1"/>
</dbReference>
<keyword evidence="6" id="KW-0067">ATP-binding</keyword>
<dbReference type="PANTHER" id="PTHR43071:SF2">
    <property type="entry name" value="2-AMINO-4-HYDROXY-6-HYDROXYMETHYLDIHYDROPTERIDINE PYROPHOSPHOKINASE"/>
    <property type="match status" value="1"/>
</dbReference>
<keyword evidence="10" id="KW-1185">Reference proteome</keyword>
<feature type="domain" description="7,8-dihydro-6-hydroxymethylpterin-pyrophosphokinase" evidence="8">
    <location>
        <begin position="85"/>
        <end position="96"/>
    </location>
</feature>
<dbReference type="Proteomes" id="UP001497493">
    <property type="component" value="Chromosome"/>
</dbReference>
<keyword evidence="4" id="KW-0547">Nucleotide-binding</keyword>
<organism evidence="9 10">
    <name type="scientific">Candidatus Methylocalor cossyra</name>
    <dbReference type="NCBI Taxonomy" id="3108543"/>
    <lineage>
        <taxon>Bacteria</taxon>
        <taxon>Pseudomonadati</taxon>
        <taxon>Pseudomonadota</taxon>
        <taxon>Gammaproteobacteria</taxon>
        <taxon>Methylococcales</taxon>
        <taxon>Methylococcaceae</taxon>
        <taxon>Candidatus Methylocalor</taxon>
    </lineage>
</organism>
<protein>
    <recommendedName>
        <fullName evidence="2">2-amino-4-hydroxy-6-hydroxymethyldihydropteridine diphosphokinase</fullName>
        <ecNumber evidence="2">2.7.6.3</ecNumber>
    </recommendedName>
</protein>
<dbReference type="EC" id="2.7.6.3" evidence="2"/>
<keyword evidence="7" id="KW-0289">Folate biosynthesis</keyword>
<dbReference type="InterPro" id="IPR035907">
    <property type="entry name" value="Hppk_sf"/>
</dbReference>
<sequence length="165" mass="18471">MPEVFLSVGSNLDREVHIPSALAELEQRFGPLRVSSIYETAAVGFEGPPFHNLVVAFHTELPVGRIAEMLTEIEARHGRTRDCQKFASRTLDIDLLLYGDLVLREGKLILPRDEILRYAFVLEPLAEIAPDHRHPVLGKTYRELWANFVAAQSSAGQDRVAGQVK</sequence>
<keyword evidence="5" id="KW-0418">Kinase</keyword>
<dbReference type="RefSeq" id="WP_348757924.1">
    <property type="nucleotide sequence ID" value="NZ_OZ026884.1"/>
</dbReference>
<dbReference type="SUPFAM" id="SSF55083">
    <property type="entry name" value="6-hydroxymethyl-7,8-dihydropterin pyrophosphokinase, HPPK"/>
    <property type="match status" value="1"/>
</dbReference>
<dbReference type="Gene3D" id="3.30.70.560">
    <property type="entry name" value="7,8-Dihydro-6-hydroxymethylpterin-pyrophosphokinase HPPK"/>
    <property type="match status" value="1"/>
</dbReference>
<dbReference type="CDD" id="cd00483">
    <property type="entry name" value="HPPK"/>
    <property type="match status" value="1"/>
</dbReference>
<dbReference type="InterPro" id="IPR000550">
    <property type="entry name" value="Hppk"/>
</dbReference>
<evidence type="ECO:0000256" key="4">
    <source>
        <dbReference type="ARBA" id="ARBA00022741"/>
    </source>
</evidence>
<dbReference type="GO" id="GO:0003848">
    <property type="term" value="F:2-amino-4-hydroxy-6-hydroxymethyldihydropteridine diphosphokinase activity"/>
    <property type="evidence" value="ECO:0007669"/>
    <property type="project" value="UniProtKB-EC"/>
</dbReference>
<proteinExistence type="predicted"/>
<evidence type="ECO:0000256" key="3">
    <source>
        <dbReference type="ARBA" id="ARBA00022679"/>
    </source>
</evidence>
<evidence type="ECO:0000256" key="7">
    <source>
        <dbReference type="ARBA" id="ARBA00022909"/>
    </source>
</evidence>
<evidence type="ECO:0000256" key="5">
    <source>
        <dbReference type="ARBA" id="ARBA00022777"/>
    </source>
</evidence>
<evidence type="ECO:0000259" key="8">
    <source>
        <dbReference type="PROSITE" id="PS00794"/>
    </source>
</evidence>
<name>A0ABM9NL99_9GAMM</name>
<keyword evidence="3 9" id="KW-0808">Transferase</keyword>
<gene>
    <name evidence="9" type="ORF">MECH1_V1_2628</name>
</gene>
<evidence type="ECO:0000313" key="10">
    <source>
        <dbReference type="Proteomes" id="UP001497493"/>
    </source>
</evidence>
<reference evidence="9 10" key="1">
    <citation type="submission" date="2024-04" db="EMBL/GenBank/DDBJ databases">
        <authorList>
            <person name="Cremers G."/>
        </authorList>
    </citation>
    <scope>NUCLEOTIDE SEQUENCE [LARGE SCALE GENOMIC DNA]</scope>
    <source>
        <strain evidence="9">MeCH1-AG</strain>
    </source>
</reference>
<accession>A0ABM9NL99</accession>
<dbReference type="Pfam" id="PF01288">
    <property type="entry name" value="HPPK"/>
    <property type="match status" value="1"/>
</dbReference>
<evidence type="ECO:0000256" key="6">
    <source>
        <dbReference type="ARBA" id="ARBA00022840"/>
    </source>
</evidence>